<proteinExistence type="predicted"/>
<keyword evidence="1 2" id="KW-0238">DNA-binding</keyword>
<comment type="caution">
    <text evidence="4">The sequence shown here is derived from an EMBL/GenBank/DDBJ whole genome shotgun (WGS) entry which is preliminary data.</text>
</comment>
<keyword evidence="5" id="KW-1185">Reference proteome</keyword>
<dbReference type="Pfam" id="PF00440">
    <property type="entry name" value="TetR_N"/>
    <property type="match status" value="1"/>
</dbReference>
<accession>A0ABW6PR51</accession>
<dbReference type="InterPro" id="IPR050109">
    <property type="entry name" value="HTH-type_TetR-like_transc_reg"/>
</dbReference>
<reference evidence="4 5" key="1">
    <citation type="submission" date="2024-10" db="EMBL/GenBank/DDBJ databases">
        <title>The Natural Products Discovery Center: Release of the First 8490 Sequenced Strains for Exploring Actinobacteria Biosynthetic Diversity.</title>
        <authorList>
            <person name="Kalkreuter E."/>
            <person name="Kautsar S.A."/>
            <person name="Yang D."/>
            <person name="Bader C.D."/>
            <person name="Teijaro C.N."/>
            <person name="Fluegel L."/>
            <person name="Davis C.M."/>
            <person name="Simpson J.R."/>
            <person name="Lauterbach L."/>
            <person name="Steele A.D."/>
            <person name="Gui C."/>
            <person name="Meng S."/>
            <person name="Li G."/>
            <person name="Viehrig K."/>
            <person name="Ye F."/>
            <person name="Su P."/>
            <person name="Kiefer A.F."/>
            <person name="Nichols A."/>
            <person name="Cepeda A.J."/>
            <person name="Yan W."/>
            <person name="Fan B."/>
            <person name="Jiang Y."/>
            <person name="Adhikari A."/>
            <person name="Zheng C.-J."/>
            <person name="Schuster L."/>
            <person name="Cowan T.M."/>
            <person name="Smanski M.J."/>
            <person name="Chevrette M.G."/>
            <person name="De Carvalho L.P.S."/>
            <person name="Shen B."/>
        </authorList>
    </citation>
    <scope>NUCLEOTIDE SEQUENCE [LARGE SCALE GENOMIC DNA]</scope>
    <source>
        <strain evidence="4 5">NPDC004045</strain>
    </source>
</reference>
<organism evidence="4 5">
    <name type="scientific">Nocardia thailandica</name>
    <dbReference type="NCBI Taxonomy" id="257275"/>
    <lineage>
        <taxon>Bacteria</taxon>
        <taxon>Bacillati</taxon>
        <taxon>Actinomycetota</taxon>
        <taxon>Actinomycetes</taxon>
        <taxon>Mycobacteriales</taxon>
        <taxon>Nocardiaceae</taxon>
        <taxon>Nocardia</taxon>
    </lineage>
</organism>
<name>A0ABW6PR51_9NOCA</name>
<gene>
    <name evidence="4" type="ORF">ACFYTF_18870</name>
</gene>
<evidence type="ECO:0000313" key="4">
    <source>
        <dbReference type="EMBL" id="MFF0544895.1"/>
    </source>
</evidence>
<evidence type="ECO:0000256" key="2">
    <source>
        <dbReference type="PROSITE-ProRule" id="PRU00335"/>
    </source>
</evidence>
<feature type="domain" description="HTH tetR-type" evidence="3">
    <location>
        <begin position="14"/>
        <end position="74"/>
    </location>
</feature>
<feature type="DNA-binding region" description="H-T-H motif" evidence="2">
    <location>
        <begin position="37"/>
        <end position="56"/>
    </location>
</feature>
<evidence type="ECO:0000313" key="5">
    <source>
        <dbReference type="Proteomes" id="UP001601444"/>
    </source>
</evidence>
<dbReference type="PROSITE" id="PS50977">
    <property type="entry name" value="HTH_TETR_2"/>
    <property type="match status" value="1"/>
</dbReference>
<protein>
    <submittedName>
        <fullName evidence="4">TetR family transcriptional regulator</fullName>
    </submittedName>
</protein>
<dbReference type="InterPro" id="IPR009057">
    <property type="entry name" value="Homeodomain-like_sf"/>
</dbReference>
<dbReference type="PANTHER" id="PTHR30055">
    <property type="entry name" value="HTH-TYPE TRANSCRIPTIONAL REGULATOR RUTR"/>
    <property type="match status" value="1"/>
</dbReference>
<dbReference type="Gene3D" id="1.10.357.10">
    <property type="entry name" value="Tetracycline Repressor, domain 2"/>
    <property type="match status" value="1"/>
</dbReference>
<dbReference type="RefSeq" id="WP_387701385.1">
    <property type="nucleotide sequence ID" value="NZ_JBIAMX010000011.1"/>
</dbReference>
<dbReference type="EMBL" id="JBIAMX010000011">
    <property type="protein sequence ID" value="MFF0544895.1"/>
    <property type="molecule type" value="Genomic_DNA"/>
</dbReference>
<evidence type="ECO:0000256" key="1">
    <source>
        <dbReference type="ARBA" id="ARBA00023125"/>
    </source>
</evidence>
<evidence type="ECO:0000259" key="3">
    <source>
        <dbReference type="PROSITE" id="PS50977"/>
    </source>
</evidence>
<dbReference type="PANTHER" id="PTHR30055:SF235">
    <property type="entry name" value="TRANSCRIPTIONAL REGULATORY PROTEIN"/>
    <property type="match status" value="1"/>
</dbReference>
<sequence>MGSNGTRGRDTRSAATRERLLAAAEDLLLTQPSAEVSVRAVCTAAEANPAAVHYHFGSKEALVAALLEDRLAPLWAERLGAAARRDAEPAEVVDAVIEPLTELAADPRGRLYLRLLAELVLGGDEVVWRGDWFRLEPWLRFLPELEPAEAGRRWMLAFEILLLRFGAGRAPSAATVATLRDFVLAGLTGESAR</sequence>
<dbReference type="InterPro" id="IPR001647">
    <property type="entry name" value="HTH_TetR"/>
</dbReference>
<dbReference type="Proteomes" id="UP001601444">
    <property type="component" value="Unassembled WGS sequence"/>
</dbReference>
<dbReference type="SUPFAM" id="SSF46689">
    <property type="entry name" value="Homeodomain-like"/>
    <property type="match status" value="1"/>
</dbReference>